<organism evidence="2 3">
    <name type="scientific">Hydra vulgaris</name>
    <name type="common">Hydra</name>
    <name type="synonym">Hydra attenuata</name>
    <dbReference type="NCBI Taxonomy" id="6087"/>
    <lineage>
        <taxon>Eukaryota</taxon>
        <taxon>Metazoa</taxon>
        <taxon>Cnidaria</taxon>
        <taxon>Hydrozoa</taxon>
        <taxon>Hydroidolina</taxon>
        <taxon>Anthoathecata</taxon>
        <taxon>Aplanulata</taxon>
        <taxon>Hydridae</taxon>
        <taxon>Hydra</taxon>
    </lineage>
</organism>
<evidence type="ECO:0000313" key="2">
    <source>
        <dbReference type="Proteomes" id="UP001652625"/>
    </source>
</evidence>
<dbReference type="GeneID" id="100210439"/>
<evidence type="ECO:0000313" key="3">
    <source>
        <dbReference type="RefSeq" id="XP_065669271.1"/>
    </source>
</evidence>
<proteinExistence type="predicted"/>
<keyword evidence="1" id="KW-0732">Signal</keyword>
<accession>A0ABM4D4P9</accession>
<reference evidence="3" key="1">
    <citation type="submission" date="2025-08" db="UniProtKB">
        <authorList>
            <consortium name="RefSeq"/>
        </authorList>
    </citation>
    <scope>IDENTIFICATION</scope>
</reference>
<feature type="signal peptide" evidence="1">
    <location>
        <begin position="1"/>
        <end position="17"/>
    </location>
</feature>
<gene>
    <name evidence="3" type="primary">LOC100210439</name>
</gene>
<dbReference type="RefSeq" id="XP_065669271.1">
    <property type="nucleotide sequence ID" value="XM_065813199.1"/>
</dbReference>
<sequence>MLLVILLSFVLVCDVAGDAGQDSNSSGLFQWEPISNKVCFHAKGDLPGIIYMHKTGFIVAIKLVYRSGAMKCVATDTGSNWGCDDNTKINVVVADSKKEILFPSKQQVTFAAGNWYTLPGTMSVDEELVLNDFCSPAYVSNGDHLFIWWGEDHNNYSEGDNSGHVCVKVYALFQEAQR</sequence>
<feature type="chain" id="PRO_5047396479" evidence="1">
    <location>
        <begin position="18"/>
        <end position="178"/>
    </location>
</feature>
<name>A0ABM4D4P9_HYDVU</name>
<keyword evidence="2" id="KW-1185">Reference proteome</keyword>
<dbReference type="Proteomes" id="UP001652625">
    <property type="component" value="Chromosome 12"/>
</dbReference>
<evidence type="ECO:0000256" key="1">
    <source>
        <dbReference type="SAM" id="SignalP"/>
    </source>
</evidence>
<protein>
    <submittedName>
        <fullName evidence="3">Uncharacterized protein LOC100210439</fullName>
    </submittedName>
</protein>